<dbReference type="PANTHER" id="PTHR35534:SF1">
    <property type="entry name" value="LARGE RIBOSOMAL SUBUNIT PROTEIN BL32"/>
    <property type="match status" value="1"/>
</dbReference>
<feature type="region of interest" description="Disordered" evidence="6">
    <location>
        <begin position="1"/>
        <end position="25"/>
    </location>
</feature>
<dbReference type="Proteomes" id="UP000249061">
    <property type="component" value="Unassembled WGS sequence"/>
</dbReference>
<accession>A0A2W5TEB0</accession>
<evidence type="ECO:0000256" key="1">
    <source>
        <dbReference type="ARBA" id="ARBA00008560"/>
    </source>
</evidence>
<reference evidence="7 8" key="1">
    <citation type="submission" date="2017-08" db="EMBL/GenBank/DDBJ databases">
        <title>Infants hospitalized years apart are colonized by the same room-sourced microbial strains.</title>
        <authorList>
            <person name="Brooks B."/>
            <person name="Olm M.R."/>
            <person name="Firek B.A."/>
            <person name="Baker R."/>
            <person name="Thomas B.C."/>
            <person name="Morowitz M.J."/>
            <person name="Banfield J.F."/>
        </authorList>
    </citation>
    <scope>NUCLEOTIDE SEQUENCE [LARGE SCALE GENOMIC DNA]</scope>
    <source>
        <strain evidence="7">S2_003_000_R2_14</strain>
    </source>
</reference>
<dbReference type="HAMAP" id="MF_00340">
    <property type="entry name" value="Ribosomal_bL32"/>
    <property type="match status" value="1"/>
</dbReference>
<organism evidence="7 8">
    <name type="scientific">Archangium gephyra</name>
    <dbReference type="NCBI Taxonomy" id="48"/>
    <lineage>
        <taxon>Bacteria</taxon>
        <taxon>Pseudomonadati</taxon>
        <taxon>Myxococcota</taxon>
        <taxon>Myxococcia</taxon>
        <taxon>Myxococcales</taxon>
        <taxon>Cystobacterineae</taxon>
        <taxon>Archangiaceae</taxon>
        <taxon>Archangium</taxon>
    </lineage>
</organism>
<evidence type="ECO:0000256" key="2">
    <source>
        <dbReference type="ARBA" id="ARBA00022980"/>
    </source>
</evidence>
<evidence type="ECO:0000313" key="7">
    <source>
        <dbReference type="EMBL" id="PZR13859.1"/>
    </source>
</evidence>
<dbReference type="SUPFAM" id="SSF57829">
    <property type="entry name" value="Zn-binding ribosomal proteins"/>
    <property type="match status" value="1"/>
</dbReference>
<dbReference type="GO" id="GO:0006412">
    <property type="term" value="P:translation"/>
    <property type="evidence" value="ECO:0007669"/>
    <property type="project" value="UniProtKB-UniRule"/>
</dbReference>
<sequence>MGVPKKRTSKMRRDKRRSANNKLKSPVQLNACANCGAATQPHRVCPACGFYKGKKITAGAAD</sequence>
<name>A0A2W5TEB0_9BACT</name>
<comment type="similarity">
    <text evidence="1 5">Belongs to the bacterial ribosomal protein bL32 family.</text>
</comment>
<dbReference type="NCBIfam" id="TIGR01031">
    <property type="entry name" value="rpmF_bact"/>
    <property type="match status" value="1"/>
</dbReference>
<evidence type="ECO:0000256" key="5">
    <source>
        <dbReference type="HAMAP-Rule" id="MF_00340"/>
    </source>
</evidence>
<dbReference type="GO" id="GO:0015934">
    <property type="term" value="C:large ribosomal subunit"/>
    <property type="evidence" value="ECO:0007669"/>
    <property type="project" value="InterPro"/>
</dbReference>
<dbReference type="GO" id="GO:0003735">
    <property type="term" value="F:structural constituent of ribosome"/>
    <property type="evidence" value="ECO:0007669"/>
    <property type="project" value="InterPro"/>
</dbReference>
<feature type="compositionally biased region" description="Basic residues" evidence="6">
    <location>
        <begin position="1"/>
        <end position="19"/>
    </location>
</feature>
<evidence type="ECO:0000256" key="6">
    <source>
        <dbReference type="SAM" id="MobiDB-lite"/>
    </source>
</evidence>
<dbReference type="Pfam" id="PF01783">
    <property type="entry name" value="Ribosomal_L32p"/>
    <property type="match status" value="1"/>
</dbReference>
<evidence type="ECO:0000256" key="4">
    <source>
        <dbReference type="ARBA" id="ARBA00035178"/>
    </source>
</evidence>
<protein>
    <recommendedName>
        <fullName evidence="4 5">Large ribosomal subunit protein bL32</fullName>
    </recommendedName>
</protein>
<keyword evidence="2 5" id="KW-0689">Ribosomal protein</keyword>
<evidence type="ECO:0000313" key="8">
    <source>
        <dbReference type="Proteomes" id="UP000249061"/>
    </source>
</evidence>
<keyword evidence="3 5" id="KW-0687">Ribonucleoprotein</keyword>
<dbReference type="EMBL" id="QFQP01000008">
    <property type="protein sequence ID" value="PZR13859.1"/>
    <property type="molecule type" value="Genomic_DNA"/>
</dbReference>
<dbReference type="InterPro" id="IPR011332">
    <property type="entry name" value="Ribosomal_zn-bd"/>
</dbReference>
<proteinExistence type="inferred from homology"/>
<dbReference type="InterPro" id="IPR044957">
    <property type="entry name" value="Ribosomal_bL32_bact"/>
</dbReference>
<dbReference type="PANTHER" id="PTHR35534">
    <property type="entry name" value="50S RIBOSOMAL PROTEIN L32"/>
    <property type="match status" value="1"/>
</dbReference>
<comment type="caution">
    <text evidence="7">The sequence shown here is derived from an EMBL/GenBank/DDBJ whole genome shotgun (WGS) entry which is preliminary data.</text>
</comment>
<evidence type="ECO:0000256" key="3">
    <source>
        <dbReference type="ARBA" id="ARBA00023274"/>
    </source>
</evidence>
<dbReference type="InterPro" id="IPR002677">
    <property type="entry name" value="Ribosomal_bL32"/>
</dbReference>
<dbReference type="AlphaFoldDB" id="A0A2W5TEB0"/>
<dbReference type="Gene3D" id="1.20.5.640">
    <property type="entry name" value="Single helix bin"/>
    <property type="match status" value="1"/>
</dbReference>
<gene>
    <name evidence="5" type="primary">rpmF</name>
    <name evidence="7" type="ORF">DI536_11030</name>
</gene>